<name>A0A2M7R7A9_9BACT</name>
<feature type="domain" description="Type 4 fimbrial biogenesis protein PilX N-terminal" evidence="2">
    <location>
        <begin position="9"/>
        <end position="60"/>
    </location>
</feature>
<feature type="transmembrane region" description="Helical" evidence="1">
    <location>
        <begin position="12"/>
        <end position="37"/>
    </location>
</feature>
<dbReference type="Proteomes" id="UP000230055">
    <property type="component" value="Unassembled WGS sequence"/>
</dbReference>
<accession>A0A2M7R7A9</accession>
<dbReference type="Pfam" id="PF14341">
    <property type="entry name" value="PilX_N"/>
    <property type="match status" value="1"/>
</dbReference>
<keyword evidence="1" id="KW-1133">Transmembrane helix</keyword>
<evidence type="ECO:0000259" key="2">
    <source>
        <dbReference type="Pfam" id="PF14341"/>
    </source>
</evidence>
<keyword evidence="1" id="KW-0812">Transmembrane</keyword>
<dbReference type="InterPro" id="IPR025746">
    <property type="entry name" value="PilX_N_dom"/>
</dbReference>
<keyword evidence="1" id="KW-0472">Membrane</keyword>
<reference evidence="4" key="1">
    <citation type="submission" date="2017-09" db="EMBL/GenBank/DDBJ databases">
        <title>Depth-based differentiation of microbial function through sediment-hosted aquifers and enrichment of novel symbionts in the deep terrestrial subsurface.</title>
        <authorList>
            <person name="Probst A.J."/>
            <person name="Ladd B."/>
            <person name="Jarett J.K."/>
            <person name="Geller-Mcgrath D.E."/>
            <person name="Sieber C.M.K."/>
            <person name="Emerson J.B."/>
            <person name="Anantharaman K."/>
            <person name="Thomas B.C."/>
            <person name="Malmstrom R."/>
            <person name="Stieglmeier M."/>
            <person name="Klingl A."/>
            <person name="Woyke T."/>
            <person name="Ryan C.M."/>
            <person name="Banfield J.F."/>
        </authorList>
    </citation>
    <scope>NUCLEOTIDE SEQUENCE [LARGE SCALE GENOMIC DNA]</scope>
</reference>
<proteinExistence type="predicted"/>
<dbReference type="EMBL" id="PFLX01000053">
    <property type="protein sequence ID" value="PIY90699.1"/>
    <property type="molecule type" value="Genomic_DNA"/>
</dbReference>
<evidence type="ECO:0000313" key="4">
    <source>
        <dbReference type="Proteomes" id="UP000230055"/>
    </source>
</evidence>
<comment type="caution">
    <text evidence="3">The sequence shown here is derived from an EMBL/GenBank/DDBJ whole genome shotgun (WGS) entry which is preliminary data.</text>
</comment>
<dbReference type="AlphaFoldDB" id="A0A2M7R7A9"/>
<organism evidence="3 4">
    <name type="scientific">Candidatus Nealsonbacteria bacterium CG_4_10_14_0_8_um_filter_35_10</name>
    <dbReference type="NCBI Taxonomy" id="1974683"/>
    <lineage>
        <taxon>Bacteria</taxon>
        <taxon>Candidatus Nealsoniibacteriota</taxon>
    </lineage>
</organism>
<evidence type="ECO:0000313" key="3">
    <source>
        <dbReference type="EMBL" id="PIY90699.1"/>
    </source>
</evidence>
<gene>
    <name evidence="3" type="ORF">COY72_02055</name>
</gene>
<evidence type="ECO:0000256" key="1">
    <source>
        <dbReference type="SAM" id="Phobius"/>
    </source>
</evidence>
<sequence>MIDLVYNQKGFAAFFITILVLAVIFGIAISLTVLILGQQRISGNIVKSSQSYFAAEAGIEDAILRLKNKMKWSSPYNLNVGGASATIEISSIIGGSRTITSKGNFLNRIRKIQIVYKISTQQISFYYGAQVGDGGMLMGNNSRVRGNIYSNGSVIPAKGGDKGYIDESIIVAINGNRIEGLQVGKDAKAHTCKDSQITGTLTYVSGGSVQNCTAGGATNIQPNEIPAKDLPISQGQIDKWKQEAEGGGIISGDYTVSGKITQNLGPKKITGNLLVDNNATLNMTGTIWVVGNLRIDNGSTIKLDSNSYNSLSGVIVVDGKIKVRPNTYLKGSGQEGSYLMLLSTNPEVSDTANPAIGVDNNSDAAIFYANQGLIVLRNKIKAREVTGYKIFLDNNAEILYEAGLEEATFSSGPGGSWEVADWKEIE</sequence>
<protein>
    <recommendedName>
        <fullName evidence="2">Type 4 fimbrial biogenesis protein PilX N-terminal domain-containing protein</fullName>
    </recommendedName>
</protein>